<accession>A0A4P9WU24</accession>
<feature type="active site" description="Charge relay system" evidence="6">
    <location>
        <position position="271"/>
    </location>
</feature>
<dbReference type="NCBIfam" id="TIGR02821">
    <property type="entry name" value="fghA_ester_D"/>
    <property type="match status" value="1"/>
</dbReference>
<evidence type="ECO:0000256" key="6">
    <source>
        <dbReference type="PIRSR" id="PIRSR614186-1"/>
    </source>
</evidence>
<dbReference type="EC" id="3.1.2.12" evidence="2 7"/>
<keyword evidence="7" id="KW-0963">Cytoplasm</keyword>
<reference evidence="10 11" key="1">
    <citation type="journal article" date="2018" name="Nat. Microbiol.">
        <title>Leveraging single-cell genomics to expand the fungal tree of life.</title>
        <authorList>
            <person name="Ahrendt S.R."/>
            <person name="Quandt C.A."/>
            <person name="Ciobanu D."/>
            <person name="Clum A."/>
            <person name="Salamov A."/>
            <person name="Andreopoulos B."/>
            <person name="Cheng J.F."/>
            <person name="Woyke T."/>
            <person name="Pelin A."/>
            <person name="Henrissat B."/>
            <person name="Reynolds N.K."/>
            <person name="Benny G.L."/>
            <person name="Smith M.E."/>
            <person name="James T.Y."/>
            <person name="Grigoriev I.V."/>
        </authorList>
    </citation>
    <scope>NUCLEOTIDE SEQUENCE [LARGE SCALE GENOMIC DNA]</scope>
    <source>
        <strain evidence="10 11">ATCC 52028</strain>
    </source>
</reference>
<dbReference type="InterPro" id="IPR029058">
    <property type="entry name" value="AB_hydrolase_fold"/>
</dbReference>
<dbReference type="InterPro" id="IPR000801">
    <property type="entry name" value="Esterase-like"/>
</dbReference>
<dbReference type="AlphaFoldDB" id="A0A4P9WU24"/>
<dbReference type="EMBL" id="ML009670">
    <property type="protein sequence ID" value="RKO96724.1"/>
    <property type="molecule type" value="Genomic_DNA"/>
</dbReference>
<keyword evidence="5 7" id="KW-0378">Hydrolase</keyword>
<dbReference type="GO" id="GO:0046294">
    <property type="term" value="P:formaldehyde catabolic process"/>
    <property type="evidence" value="ECO:0007669"/>
    <property type="project" value="InterPro"/>
</dbReference>
<dbReference type="EMBL" id="ML014138">
    <property type="protein sequence ID" value="RKP02669.1"/>
    <property type="molecule type" value="Genomic_DNA"/>
</dbReference>
<dbReference type="GO" id="GO:0005829">
    <property type="term" value="C:cytosol"/>
    <property type="evidence" value="ECO:0007669"/>
    <property type="project" value="TreeGrafter"/>
</dbReference>
<protein>
    <recommendedName>
        <fullName evidence="3 7">S-formylglutathione hydrolase</fullName>
        <ecNumber evidence="2 7">3.1.2.12</ecNumber>
    </recommendedName>
</protein>
<evidence type="ECO:0000256" key="3">
    <source>
        <dbReference type="ARBA" id="ARBA00016774"/>
    </source>
</evidence>
<dbReference type="PANTHER" id="PTHR10061:SF0">
    <property type="entry name" value="S-FORMYLGLUTATHIONE HYDROLASE"/>
    <property type="match status" value="1"/>
</dbReference>
<evidence type="ECO:0000256" key="5">
    <source>
        <dbReference type="ARBA" id="ARBA00022801"/>
    </source>
</evidence>
<dbReference type="Proteomes" id="UP000268535">
    <property type="component" value="Unassembled WGS sequence"/>
</dbReference>
<reference evidence="9" key="2">
    <citation type="submission" date="2018-04" db="EMBL/GenBank/DDBJ databases">
        <title>Leveraging single-cell genomics to expand the Fungal Tree of Life.</title>
        <authorList>
            <consortium name="DOE Joint Genome Institute"/>
            <person name="Ahrendt S.R."/>
            <person name="Quandt C.A."/>
            <person name="Ciobanu D."/>
            <person name="Clum A."/>
            <person name="Salamov A."/>
            <person name="Andreopoulos B."/>
            <person name="Cheng J.-F."/>
            <person name="Woyke T."/>
            <person name="Pelin A."/>
            <person name="Henrissat B."/>
            <person name="Benny G.L."/>
            <person name="Smith M.E."/>
            <person name="James T.Y."/>
            <person name="Grigoriev I.V."/>
        </authorList>
    </citation>
    <scope>NUCLEOTIDE SEQUENCE</scope>
    <source>
        <strain evidence="9">ATCC 52028</strain>
    </source>
</reference>
<proteinExistence type="inferred from homology"/>
<dbReference type="Pfam" id="PF00756">
    <property type="entry name" value="Esterase"/>
    <property type="match status" value="1"/>
</dbReference>
<feature type="active site" description="Charge relay system" evidence="6">
    <location>
        <position position="234"/>
    </location>
</feature>
<evidence type="ECO:0000313" key="11">
    <source>
        <dbReference type="Proteomes" id="UP000274922"/>
    </source>
</evidence>
<dbReference type="OrthoDB" id="420518at2759"/>
<reference evidence="8" key="3">
    <citation type="submission" date="2018-08" db="EMBL/GenBank/DDBJ databases">
        <title>Leveraging single-cell genomics to expand the Fungal Tree of Life.</title>
        <authorList>
            <consortium name="DOE Joint Genome Institute"/>
            <person name="Ahrendt S.R."/>
            <person name="Quandt C.A."/>
            <person name="Ciobanu D."/>
            <person name="Clum A."/>
            <person name="Salamov A."/>
            <person name="Andreopoulos B."/>
            <person name="Cheng J.-F."/>
            <person name="Woyke T."/>
            <person name="Pelin A."/>
            <person name="Henrissat B."/>
            <person name="Reynolds N."/>
            <person name="Benny G.L."/>
            <person name="Smith M.E."/>
            <person name="James T.Y."/>
            <person name="Grigoriev I.V."/>
        </authorList>
    </citation>
    <scope>NUCLEOTIDE SEQUENCE</scope>
    <source>
        <strain evidence="8">ATCC 52028</strain>
    </source>
</reference>
<comment type="subcellular location">
    <subcellularLocation>
        <location evidence="7">Cytoplasm</location>
    </subcellularLocation>
</comment>
<name>A0A4P9WU24_9FUNG</name>
<dbReference type="Gene3D" id="3.40.50.1820">
    <property type="entry name" value="alpha/beta hydrolase"/>
    <property type="match status" value="1"/>
</dbReference>
<dbReference type="InterPro" id="IPR014186">
    <property type="entry name" value="S-formylglutathione_hydrol"/>
</dbReference>
<organism evidence="8 10">
    <name type="scientific">Caulochytrium protostelioides</name>
    <dbReference type="NCBI Taxonomy" id="1555241"/>
    <lineage>
        <taxon>Eukaryota</taxon>
        <taxon>Fungi</taxon>
        <taxon>Fungi incertae sedis</taxon>
        <taxon>Chytridiomycota</taxon>
        <taxon>Chytridiomycota incertae sedis</taxon>
        <taxon>Chytridiomycetes</taxon>
        <taxon>Caulochytriales</taxon>
        <taxon>Caulochytriaceae</taxon>
        <taxon>Caulochytrium</taxon>
    </lineage>
</organism>
<evidence type="ECO:0000313" key="8">
    <source>
        <dbReference type="EMBL" id="RKO96724.1"/>
    </source>
</evidence>
<feature type="active site" description="Charge relay system" evidence="6">
    <location>
        <position position="148"/>
    </location>
</feature>
<dbReference type="STRING" id="1555241.A0A4P9WU24"/>
<comment type="catalytic activity">
    <reaction evidence="7">
        <text>S-formylglutathione + H2O = formate + glutathione + H(+)</text>
        <dbReference type="Rhea" id="RHEA:14961"/>
        <dbReference type="ChEBI" id="CHEBI:15377"/>
        <dbReference type="ChEBI" id="CHEBI:15378"/>
        <dbReference type="ChEBI" id="CHEBI:15740"/>
        <dbReference type="ChEBI" id="CHEBI:57688"/>
        <dbReference type="ChEBI" id="CHEBI:57925"/>
        <dbReference type="EC" id="3.1.2.12"/>
    </reaction>
</comment>
<evidence type="ECO:0000256" key="4">
    <source>
        <dbReference type="ARBA" id="ARBA00022487"/>
    </source>
</evidence>
<dbReference type="GO" id="GO:0018738">
    <property type="term" value="F:S-formylglutathione hydrolase activity"/>
    <property type="evidence" value="ECO:0007669"/>
    <property type="project" value="UniProtKB-EC"/>
</dbReference>
<dbReference type="GO" id="GO:0052689">
    <property type="term" value="F:carboxylic ester hydrolase activity"/>
    <property type="evidence" value="ECO:0007669"/>
    <property type="project" value="UniProtKB-KW"/>
</dbReference>
<evidence type="ECO:0000256" key="1">
    <source>
        <dbReference type="ARBA" id="ARBA00005622"/>
    </source>
</evidence>
<comment type="function">
    <text evidence="7">Serine hydrolase involved in the detoxification of formaldehyde.</text>
</comment>
<evidence type="ECO:0000256" key="7">
    <source>
        <dbReference type="RuleBase" id="RU363068"/>
    </source>
</evidence>
<keyword evidence="11" id="KW-1185">Reference proteome</keyword>
<sequence length="295" mass="32146">MECLQCVKHHGGHVLKLRHTSQVLGCAMQFTLFLPPQPPAISVPTLIWLSGLTCTEDNFAQKAGAFRTAARLGLMVVCPDTSPRGLQLPGETDSWSFGEGASFYVDATTPTYARYQMASYVARELPALLAAHPQIPYDAARVSISGHSMGGHGALVLSLRHPGQFQSVSAFAPIANPMQCAWGRTAFEGYLGTEKMTSRDGRTQSSWAVWDASELAAVYSGPPLAVLVDQGTADNFYADGQLRPQALKDGAARNPEGRFNLQLRMQEGYDHSYYFVSTFIEEHLLFHAKHLGIAV</sequence>
<comment type="similarity">
    <text evidence="1 7">Belongs to the esterase D family.</text>
</comment>
<evidence type="ECO:0000256" key="2">
    <source>
        <dbReference type="ARBA" id="ARBA00012479"/>
    </source>
</evidence>
<dbReference type="PANTHER" id="PTHR10061">
    <property type="entry name" value="S-FORMYLGLUTATHIONE HYDROLASE"/>
    <property type="match status" value="1"/>
</dbReference>
<keyword evidence="4 7" id="KW-0719">Serine esterase</keyword>
<evidence type="ECO:0000313" key="10">
    <source>
        <dbReference type="Proteomes" id="UP000268535"/>
    </source>
</evidence>
<dbReference type="Proteomes" id="UP000274922">
    <property type="component" value="Unassembled WGS sequence"/>
</dbReference>
<dbReference type="SUPFAM" id="SSF53474">
    <property type="entry name" value="alpha/beta-Hydrolases"/>
    <property type="match status" value="1"/>
</dbReference>
<evidence type="ECO:0000313" key="9">
    <source>
        <dbReference type="EMBL" id="RKP02669.1"/>
    </source>
</evidence>
<gene>
    <name evidence="8" type="ORF">CAUPRSCDRAFT_7720</name>
    <name evidence="9" type="ORF">CXG81DRAFT_10543</name>
</gene>